<dbReference type="InterPro" id="IPR001387">
    <property type="entry name" value="Cro/C1-type_HTH"/>
</dbReference>
<dbReference type="SUPFAM" id="SSF47413">
    <property type="entry name" value="lambda repressor-like DNA-binding domains"/>
    <property type="match status" value="1"/>
</dbReference>
<dbReference type="Proteomes" id="UP000235589">
    <property type="component" value="Chromosome"/>
</dbReference>
<dbReference type="AlphaFoldDB" id="A0A2K9P598"/>
<dbReference type="Pfam" id="PF01381">
    <property type="entry name" value="HTH_3"/>
    <property type="match status" value="1"/>
</dbReference>
<dbReference type="Gene3D" id="1.10.260.40">
    <property type="entry name" value="lambda repressor-like DNA-binding domains"/>
    <property type="match status" value="1"/>
</dbReference>
<reference evidence="2 3" key="1">
    <citation type="submission" date="2017-04" db="EMBL/GenBank/DDBJ databases">
        <title>Monoglobus pectinilyticus 14 draft genome.</title>
        <authorList>
            <person name="Kim C."/>
            <person name="Rosendale D.I."/>
            <person name="Kelly W.J."/>
            <person name="Tannock G.W."/>
            <person name="Patchett M.L."/>
            <person name="Jordens J.Z."/>
        </authorList>
    </citation>
    <scope>NUCLEOTIDE SEQUENCE [LARGE SCALE GENOMIC DNA]</scope>
    <source>
        <strain evidence="2 3">14</strain>
    </source>
</reference>
<organism evidence="2 3">
    <name type="scientific">Monoglobus pectinilyticus</name>
    <dbReference type="NCBI Taxonomy" id="1981510"/>
    <lineage>
        <taxon>Bacteria</taxon>
        <taxon>Bacillati</taxon>
        <taxon>Bacillota</taxon>
        <taxon>Clostridia</taxon>
        <taxon>Monoglobales</taxon>
        <taxon>Monoglobaceae</taxon>
        <taxon>Monoglobus</taxon>
    </lineage>
</organism>
<dbReference type="PROSITE" id="PS50943">
    <property type="entry name" value="HTH_CROC1"/>
    <property type="match status" value="1"/>
</dbReference>
<dbReference type="SMART" id="SM00530">
    <property type="entry name" value="HTH_XRE"/>
    <property type="match status" value="1"/>
</dbReference>
<name>A0A2K9P598_9FIRM</name>
<feature type="domain" description="HTH cro/C1-type" evidence="1">
    <location>
        <begin position="11"/>
        <end position="66"/>
    </location>
</feature>
<evidence type="ECO:0000313" key="3">
    <source>
        <dbReference type="Proteomes" id="UP000235589"/>
    </source>
</evidence>
<dbReference type="GO" id="GO:0003677">
    <property type="term" value="F:DNA binding"/>
    <property type="evidence" value="ECO:0007669"/>
    <property type="project" value="InterPro"/>
</dbReference>
<accession>A0A2K9P598</accession>
<dbReference type="RefSeq" id="WP_102366547.1">
    <property type="nucleotide sequence ID" value="NZ_CP020991.1"/>
</dbReference>
<keyword evidence="3" id="KW-1185">Reference proteome</keyword>
<evidence type="ECO:0000313" key="2">
    <source>
        <dbReference type="EMBL" id="AUO20432.1"/>
    </source>
</evidence>
<dbReference type="CDD" id="cd00093">
    <property type="entry name" value="HTH_XRE"/>
    <property type="match status" value="1"/>
</dbReference>
<proteinExistence type="predicted"/>
<sequence length="149" mass="16863">MYNHSKMLERIKTEKKKQGITNAQLSALTTISIGTLNKILSGDSKDPQISSIIRIAKALQVSADYLIFGEDKFNMTNKDEDEGISLYQNLDTEDKAEIRGEMKQMLKAKKYETKTPEKLSIAEQFKLADLQTFDVAAYGKSVTKYDKKD</sequence>
<dbReference type="InterPro" id="IPR010982">
    <property type="entry name" value="Lambda_DNA-bd_dom_sf"/>
</dbReference>
<gene>
    <name evidence="2" type="ORF">B9O19_02292</name>
</gene>
<dbReference type="GeneID" id="98063658"/>
<dbReference type="KEGG" id="mpec:B9O19_02292"/>
<evidence type="ECO:0000259" key="1">
    <source>
        <dbReference type="PROSITE" id="PS50943"/>
    </source>
</evidence>
<dbReference type="OrthoDB" id="2087154at2"/>
<protein>
    <submittedName>
        <fullName evidence="2">Transcriptional regulator</fullName>
    </submittedName>
</protein>
<dbReference type="EMBL" id="CP020991">
    <property type="protein sequence ID" value="AUO20432.1"/>
    <property type="molecule type" value="Genomic_DNA"/>
</dbReference>